<sequence length="860" mass="97165">MVAGTRSHTTATVATQEQEDPLGSRLEEAIALQNKKIEEQNTRIEKNLGEMFTALSLIAGKLNSGAAIQHPSPSQPSPGRSMTPENTFPSPEVLRGYRQPNQNPYTAVTRLGKIDFPRFHGDDVMEWLFKAEQFFEMDFTPDEMKVRMSSVHFDGVAGKWHQSLFQSDLGRNLLHDWSKYKELLIERFAEVHDDPIAELKQLQETDGIKAYHEKFELIRMRVTLSEDYLVSAYLAGLRTDTQMHLRMFEPHTVRQCYSLGRLYEKAHPTQGGVTGWSGVKGQGGGNTQWAGRGSGANSQNKNLLTYKSDKDLKVTPYTGGNKGKEMSSQPRKFLSNEEMNRRRSLGLCYYCDEKYTPEHFLTHKKPQLYYLDADEAGEVEVHGEEAMLDEEETGVVAKISVNAISGIDDYSTMRVKGNYGKHNLFMLVDSGSTHNFIDPRVAERLQCELLPAGKTRVTVADGRRVGVSTRINNLKWNFRATEFSGDFLVLPLGGCDAVLGVQWLKTLGPITWDFDILEMQFNHASKRVCLHGIKQGSVREVKAIKVNELQEEQVQLSMICVHNLPIEETVTIGSIEVDQQQQRQLIPDVEQLIEAYTAIFAVPADLPPFRQNLDHKISLLERSNPINQRPYRYAVYQKDEIDKIVKDMLTSGTIQPSCNPYASPVVLVKKKNGTLRLCVDYRGLNNMTVKDRFPIPLIGDLMDELGGSTVYSKIEGMKTVFQLMKDNSLFAKQSNCEVATDKVEYLGHYIEAKGISTDPHKIHAINDWPVPQNLKQLRGFLGLAGYYRRFVRNFGVLARPLTALTKKDGFAWHTEAQDAFLILKKALCEATWEFLYDLLRKFPSFEPCGQGSSDQGALIQ</sequence>
<protein>
    <submittedName>
        <fullName evidence="3">Retrotransposon gag domain</fullName>
    </submittedName>
</protein>
<reference evidence="3 4" key="1">
    <citation type="submission" date="2020-12" db="EMBL/GenBank/DDBJ databases">
        <title>Concerted genomic and epigenomic changes stabilize Arabidopsis allopolyploids.</title>
        <authorList>
            <person name="Chen Z."/>
        </authorList>
    </citation>
    <scope>NUCLEOTIDE SEQUENCE [LARGE SCALE GENOMIC DNA]</scope>
    <source>
        <strain evidence="3">Allo738</strain>
        <tissue evidence="3">Leaf</tissue>
    </source>
</reference>
<evidence type="ECO:0000256" key="1">
    <source>
        <dbReference type="SAM" id="MobiDB-lite"/>
    </source>
</evidence>
<organism evidence="3 4">
    <name type="scientific">Arabidopsis thaliana x Arabidopsis arenosa</name>
    <dbReference type="NCBI Taxonomy" id="1240361"/>
    <lineage>
        <taxon>Eukaryota</taxon>
        <taxon>Viridiplantae</taxon>
        <taxon>Streptophyta</taxon>
        <taxon>Embryophyta</taxon>
        <taxon>Tracheophyta</taxon>
        <taxon>Spermatophyta</taxon>
        <taxon>Magnoliopsida</taxon>
        <taxon>eudicotyledons</taxon>
        <taxon>Gunneridae</taxon>
        <taxon>Pentapetalae</taxon>
        <taxon>rosids</taxon>
        <taxon>malvids</taxon>
        <taxon>Brassicales</taxon>
        <taxon>Brassicaceae</taxon>
        <taxon>Camelineae</taxon>
        <taxon>Arabidopsis</taxon>
    </lineage>
</organism>
<keyword evidence="4" id="KW-1185">Reference proteome</keyword>
<dbReference type="CDD" id="cd00303">
    <property type="entry name" value="retropepsin_like"/>
    <property type="match status" value="1"/>
</dbReference>
<dbReference type="Proteomes" id="UP000694240">
    <property type="component" value="Chromosome 7"/>
</dbReference>
<dbReference type="InterPro" id="IPR050951">
    <property type="entry name" value="Retrovirus_Pol_polyprotein"/>
</dbReference>
<evidence type="ECO:0000313" key="4">
    <source>
        <dbReference type="Proteomes" id="UP000694240"/>
    </source>
</evidence>
<dbReference type="PANTHER" id="PTHR37984:SF5">
    <property type="entry name" value="PROTEIN NYNRIN-LIKE"/>
    <property type="match status" value="1"/>
</dbReference>
<dbReference type="Pfam" id="PF13975">
    <property type="entry name" value="gag-asp_proteas"/>
    <property type="match status" value="1"/>
</dbReference>
<gene>
    <name evidence="3" type="ORF">ISN45_Aa02g004880</name>
</gene>
<comment type="caution">
    <text evidence="3">The sequence shown here is derived from an EMBL/GenBank/DDBJ whole genome shotgun (WGS) entry which is preliminary data.</text>
</comment>
<feature type="region of interest" description="Disordered" evidence="1">
    <location>
        <begin position="1"/>
        <end position="22"/>
    </location>
</feature>
<proteinExistence type="predicted"/>
<feature type="compositionally biased region" description="Polar residues" evidence="1">
    <location>
        <begin position="77"/>
        <end position="89"/>
    </location>
</feature>
<dbReference type="AlphaFoldDB" id="A0A8T2BCT1"/>
<evidence type="ECO:0000259" key="2">
    <source>
        <dbReference type="Pfam" id="PF03732"/>
    </source>
</evidence>
<dbReference type="CDD" id="cd01647">
    <property type="entry name" value="RT_LTR"/>
    <property type="match status" value="1"/>
</dbReference>
<feature type="compositionally biased region" description="Polar residues" evidence="1">
    <location>
        <begin position="1"/>
        <end position="16"/>
    </location>
</feature>
<dbReference type="FunFam" id="3.30.70.270:FF:000020">
    <property type="entry name" value="Transposon Tf2-6 polyprotein-like Protein"/>
    <property type="match status" value="1"/>
</dbReference>
<dbReference type="PANTHER" id="PTHR37984">
    <property type="entry name" value="PROTEIN CBG26694"/>
    <property type="match status" value="1"/>
</dbReference>
<dbReference type="InterPro" id="IPR005162">
    <property type="entry name" value="Retrotrans_gag_dom"/>
</dbReference>
<dbReference type="Pfam" id="PF03732">
    <property type="entry name" value="Retrotrans_gag"/>
    <property type="match status" value="1"/>
</dbReference>
<accession>A0A8T2BCT1</accession>
<feature type="domain" description="Retrotransposon gag" evidence="2">
    <location>
        <begin position="149"/>
        <end position="239"/>
    </location>
</feature>
<name>A0A8T2BCT1_9BRAS</name>
<evidence type="ECO:0000313" key="3">
    <source>
        <dbReference type="EMBL" id="KAG7585117.1"/>
    </source>
</evidence>
<feature type="region of interest" description="Disordered" evidence="1">
    <location>
        <begin position="312"/>
        <end position="336"/>
    </location>
</feature>
<feature type="region of interest" description="Disordered" evidence="1">
    <location>
        <begin position="66"/>
        <end position="101"/>
    </location>
</feature>
<dbReference type="EMBL" id="JAEFBK010000007">
    <property type="protein sequence ID" value="KAG7585117.1"/>
    <property type="molecule type" value="Genomic_DNA"/>
</dbReference>